<dbReference type="Pfam" id="PF13966">
    <property type="entry name" value="zf-RVT"/>
    <property type="match status" value="1"/>
</dbReference>
<dbReference type="PANTHER" id="PTHR34043:SF3">
    <property type="entry name" value="ALPHA_BETA-HYDROLASES SUPERFAMILY PROTEIN"/>
    <property type="match status" value="1"/>
</dbReference>
<comment type="caution">
    <text evidence="4">The sequence shown here is derived from an EMBL/GenBank/DDBJ whole genome shotgun (WGS) entry which is preliminary data.</text>
</comment>
<evidence type="ECO:0000313" key="5">
    <source>
        <dbReference type="Proteomes" id="UP001552299"/>
    </source>
</evidence>
<feature type="transmembrane region" description="Helical" evidence="1">
    <location>
        <begin position="717"/>
        <end position="737"/>
    </location>
</feature>
<keyword evidence="1" id="KW-0472">Membrane</keyword>
<feature type="transmembrane region" description="Helical" evidence="1">
    <location>
        <begin position="633"/>
        <end position="655"/>
    </location>
</feature>
<dbReference type="InterPro" id="IPR036691">
    <property type="entry name" value="Endo/exonu/phosph_ase_sf"/>
</dbReference>
<sequence>MLMKPISLLQISRVGVIVYDWLNIAWLKNYYNFGFDHFNMEWRKTGILGLIDLLLGNSGPFATGDWILPDLTIEGTIKLNSTLRTFPNTYYFSYATKMTSKVFQNEDSCHNFHLSKSGRIWIKWDSSLVQFKPTHITTQMISGELHKGDDFICTLSVIYASNSQSDRFKLWDSLREVGSSISSPWVLLGDFNCCCHPSEKSGGSTLLQSQLWDFKSLIFDLGLMDLASMGLKYTWFNQRATDPIHLKLDRMLINDKWLEHYPNSYYEVHPPNCSDHSPIILLPGNPNKKHHRFLFKNFWTKQDSFWNELLNIFAQPVNGNPILGLYGKLKYLKCVIKGLPISLKKLNMADVKPLILNISEKLAGWKARLLSLAGRFQFLKYTVWNTIAYWIRGAVLPKACFKIINSSYLNAIYGSPWTPILHKASPYWKDVKKVASQISSNVLFYFNSHSKLAMLWDPWIDGKSLSMVCLDRNILSYFPHNAKVAEFLDGGTWNLPGLGGNALARFLGSIAYDTDATFNITWKDKSKATLSTFINQFFCEDSVLEWYKLVWHKHHALKYSIYTWIALNNGLKTADELIKRNIVVNNVCPLGYSQSESVNHILFECDYSFTVLSKLIHYLGEFLLRPRLLQLDFVFHLEIAAGFVLAGLSMVTGCLTVPRSVFSGVLLMSGPGWSILATRHILSCLSPFMDFFHGSSLCSTPGLNCWFGRIRLGVWTVLPWSSSSLFCVFLFCFCRLLMVDFQDWLSDCGQVADG</sequence>
<dbReference type="Gene3D" id="3.60.10.10">
    <property type="entry name" value="Endonuclease/exonuclease/phosphatase"/>
    <property type="match status" value="1"/>
</dbReference>
<dbReference type="PANTHER" id="PTHR34043">
    <property type="entry name" value="ALPHA/BETA-HYDROLASES SUPERFAMILY PROTEIN"/>
    <property type="match status" value="1"/>
</dbReference>
<name>A0ABD0UYA5_DENTH</name>
<dbReference type="InterPro" id="IPR026960">
    <property type="entry name" value="RVT-Znf"/>
</dbReference>
<keyword evidence="1" id="KW-1133">Transmembrane helix</keyword>
<gene>
    <name evidence="4" type="ORF">M5K25_015779</name>
</gene>
<dbReference type="AlphaFoldDB" id="A0ABD0UYA5"/>
<accession>A0ABD0UYA5</accession>
<protein>
    <recommendedName>
        <fullName evidence="6">Reverse transcriptase zinc-binding domain-containing protein</fullName>
    </recommendedName>
</protein>
<feature type="domain" description="Endonuclease/exonuclease/phosphatase" evidence="2">
    <location>
        <begin position="159"/>
        <end position="276"/>
    </location>
</feature>
<dbReference type="Proteomes" id="UP001552299">
    <property type="component" value="Unassembled WGS sequence"/>
</dbReference>
<reference evidence="4 5" key="1">
    <citation type="journal article" date="2024" name="Plant Biotechnol. J.">
        <title>Dendrobium thyrsiflorum genome and its molecular insights into genes involved in important horticultural traits.</title>
        <authorList>
            <person name="Chen B."/>
            <person name="Wang J.Y."/>
            <person name="Zheng P.J."/>
            <person name="Li K.L."/>
            <person name="Liang Y.M."/>
            <person name="Chen X.F."/>
            <person name="Zhang C."/>
            <person name="Zhao X."/>
            <person name="He X."/>
            <person name="Zhang G.Q."/>
            <person name="Liu Z.J."/>
            <person name="Xu Q."/>
        </authorList>
    </citation>
    <scope>NUCLEOTIDE SEQUENCE [LARGE SCALE GENOMIC DNA]</scope>
    <source>
        <strain evidence="4">GZMU011</strain>
    </source>
</reference>
<evidence type="ECO:0000256" key="1">
    <source>
        <dbReference type="SAM" id="Phobius"/>
    </source>
</evidence>
<evidence type="ECO:0000259" key="3">
    <source>
        <dbReference type="Pfam" id="PF13966"/>
    </source>
</evidence>
<keyword evidence="5" id="KW-1185">Reference proteome</keyword>
<dbReference type="Pfam" id="PF03372">
    <property type="entry name" value="Exo_endo_phos"/>
    <property type="match status" value="1"/>
</dbReference>
<feature type="transmembrane region" description="Helical" evidence="1">
    <location>
        <begin position="662"/>
        <end position="682"/>
    </location>
</feature>
<organism evidence="4 5">
    <name type="scientific">Dendrobium thyrsiflorum</name>
    <name type="common">Pinecone-like raceme dendrobium</name>
    <name type="synonym">Orchid</name>
    <dbReference type="NCBI Taxonomy" id="117978"/>
    <lineage>
        <taxon>Eukaryota</taxon>
        <taxon>Viridiplantae</taxon>
        <taxon>Streptophyta</taxon>
        <taxon>Embryophyta</taxon>
        <taxon>Tracheophyta</taxon>
        <taxon>Spermatophyta</taxon>
        <taxon>Magnoliopsida</taxon>
        <taxon>Liliopsida</taxon>
        <taxon>Asparagales</taxon>
        <taxon>Orchidaceae</taxon>
        <taxon>Epidendroideae</taxon>
        <taxon>Malaxideae</taxon>
        <taxon>Dendrobiinae</taxon>
        <taxon>Dendrobium</taxon>
    </lineage>
</organism>
<dbReference type="EMBL" id="JANQDX010000012">
    <property type="protein sequence ID" value="KAL0915367.1"/>
    <property type="molecule type" value="Genomic_DNA"/>
</dbReference>
<feature type="domain" description="Reverse transcriptase zinc-binding" evidence="3">
    <location>
        <begin position="535"/>
        <end position="608"/>
    </location>
</feature>
<proteinExistence type="predicted"/>
<dbReference type="SUPFAM" id="SSF56219">
    <property type="entry name" value="DNase I-like"/>
    <property type="match status" value="1"/>
</dbReference>
<keyword evidence="1" id="KW-0812">Transmembrane</keyword>
<evidence type="ECO:0008006" key="6">
    <source>
        <dbReference type="Google" id="ProtNLM"/>
    </source>
</evidence>
<evidence type="ECO:0000313" key="4">
    <source>
        <dbReference type="EMBL" id="KAL0915367.1"/>
    </source>
</evidence>
<dbReference type="InterPro" id="IPR005135">
    <property type="entry name" value="Endo/exonuclease/phosphatase"/>
</dbReference>
<evidence type="ECO:0000259" key="2">
    <source>
        <dbReference type="Pfam" id="PF03372"/>
    </source>
</evidence>